<dbReference type="InterPro" id="IPR031311">
    <property type="entry name" value="CHIT_BIND_RR_consensus"/>
</dbReference>
<dbReference type="InterPro" id="IPR000618">
    <property type="entry name" value="Insect_cuticle"/>
</dbReference>
<dbReference type="PRINTS" id="PR00947">
    <property type="entry name" value="CUTICLE"/>
</dbReference>
<keyword evidence="1 2" id="KW-0193">Cuticle</keyword>
<dbReference type="PROSITE" id="PS00233">
    <property type="entry name" value="CHIT_BIND_RR_1"/>
    <property type="match status" value="1"/>
</dbReference>
<dbReference type="RefSeq" id="XP_011302743.1">
    <property type="nucleotide sequence ID" value="XM_011304441.1"/>
</dbReference>
<dbReference type="PROSITE" id="PS51155">
    <property type="entry name" value="CHIT_BIND_RR_2"/>
    <property type="match status" value="1"/>
</dbReference>
<sequence>MAFKFIVLAAFLAVGNAGVLPAVSLGYNLEHSAPLVYAPVAKVDAEYDPHPEYKFSYGVHDSLTGDAKTHEETRHGDSVEGSYSLIEADGSKRIVHYTADDHNGFNAVVEKQPAVHPVPVPAPAPVVQAVQAPVLFKSQLYHAQPAYKIAPVAPVAPLAHLYTAPTHSYASLISTH</sequence>
<feature type="chain" id="PRO_5040316256" evidence="3">
    <location>
        <begin position="18"/>
        <end position="176"/>
    </location>
</feature>
<dbReference type="GO" id="GO:0042302">
    <property type="term" value="F:structural constituent of cuticle"/>
    <property type="evidence" value="ECO:0007669"/>
    <property type="project" value="UniProtKB-UniRule"/>
</dbReference>
<evidence type="ECO:0000313" key="4">
    <source>
        <dbReference type="Proteomes" id="UP000694866"/>
    </source>
</evidence>
<reference evidence="5" key="1">
    <citation type="submission" date="2025-08" db="UniProtKB">
        <authorList>
            <consortium name="RefSeq"/>
        </authorList>
    </citation>
    <scope>IDENTIFICATION</scope>
    <source>
        <strain evidence="5">USDA-PBARC FA_bdor</strain>
        <tissue evidence="5">Whole organism</tissue>
    </source>
</reference>
<accession>A0A9R1T4Q9</accession>
<dbReference type="InterPro" id="IPR051217">
    <property type="entry name" value="Insect_Cuticle_Struc_Prot"/>
</dbReference>
<dbReference type="OrthoDB" id="10071059at2759"/>
<dbReference type="GeneID" id="105266343"/>
<evidence type="ECO:0000256" key="2">
    <source>
        <dbReference type="PROSITE-ProRule" id="PRU00497"/>
    </source>
</evidence>
<dbReference type="GO" id="GO:0005615">
    <property type="term" value="C:extracellular space"/>
    <property type="evidence" value="ECO:0007669"/>
    <property type="project" value="TreeGrafter"/>
</dbReference>
<dbReference type="Proteomes" id="UP000694866">
    <property type="component" value="Unplaced"/>
</dbReference>
<protein>
    <submittedName>
        <fullName evidence="5">Larval cuticle protein A2B-like</fullName>
    </submittedName>
</protein>
<dbReference type="PANTHER" id="PTHR12236:SF86">
    <property type="entry name" value="CCP84AC-RELATED"/>
    <property type="match status" value="1"/>
</dbReference>
<feature type="signal peptide" evidence="3">
    <location>
        <begin position="1"/>
        <end position="17"/>
    </location>
</feature>
<dbReference type="Pfam" id="PF00379">
    <property type="entry name" value="Chitin_bind_4"/>
    <property type="match status" value="1"/>
</dbReference>
<dbReference type="KEGG" id="fas:105266343"/>
<keyword evidence="3" id="KW-0732">Signal</keyword>
<dbReference type="GO" id="GO:0031012">
    <property type="term" value="C:extracellular matrix"/>
    <property type="evidence" value="ECO:0007669"/>
    <property type="project" value="TreeGrafter"/>
</dbReference>
<organism evidence="4 5">
    <name type="scientific">Fopius arisanus</name>
    <dbReference type="NCBI Taxonomy" id="64838"/>
    <lineage>
        <taxon>Eukaryota</taxon>
        <taxon>Metazoa</taxon>
        <taxon>Ecdysozoa</taxon>
        <taxon>Arthropoda</taxon>
        <taxon>Hexapoda</taxon>
        <taxon>Insecta</taxon>
        <taxon>Pterygota</taxon>
        <taxon>Neoptera</taxon>
        <taxon>Endopterygota</taxon>
        <taxon>Hymenoptera</taxon>
        <taxon>Apocrita</taxon>
        <taxon>Ichneumonoidea</taxon>
        <taxon>Braconidae</taxon>
        <taxon>Opiinae</taxon>
        <taxon>Fopius</taxon>
    </lineage>
</organism>
<proteinExistence type="predicted"/>
<dbReference type="PANTHER" id="PTHR12236">
    <property type="entry name" value="STRUCTURAL CONTITUENT OF CUTICLE"/>
    <property type="match status" value="1"/>
</dbReference>
<evidence type="ECO:0000256" key="3">
    <source>
        <dbReference type="SAM" id="SignalP"/>
    </source>
</evidence>
<gene>
    <name evidence="5" type="primary">LOC105266343</name>
</gene>
<evidence type="ECO:0000256" key="1">
    <source>
        <dbReference type="ARBA" id="ARBA00022460"/>
    </source>
</evidence>
<name>A0A9R1T4Q9_9HYME</name>
<evidence type="ECO:0000313" key="5">
    <source>
        <dbReference type="RefSeq" id="XP_011302743.1"/>
    </source>
</evidence>
<keyword evidence="4" id="KW-1185">Reference proteome</keyword>
<dbReference type="AlphaFoldDB" id="A0A9R1T4Q9"/>